<sequence length="313" mass="35042">MVAFLSLPRELRDLIYTEVILWERPRPTLGHPQWLSFRFRRVSYAQSSVTGEFGCAYSLEPTPTTCANFLCCNRQVHKEMLEAIALIRKKAARKSETALEAKMDCIAEDESFHYFTWLSIPLVTTSPAVIQGKSRILPAWMDTWMAQYVSYPHSWLSCGPLAMRTRTAQIATLCVDVRLTGDRANKWTRNSGQSDRTSWAVCAALKRWLENGLGVECAASTADALPSFSGGGGVAGKKMAPPRLSIAELVLNVVPPPNYPAAKFLPQDARGNEVREGMVCYLPSRIQREWCAPNTSYTPLHIHISKTFHSLYV</sequence>
<dbReference type="AlphaFoldDB" id="A0A6A5TDM4"/>
<keyword evidence="2" id="KW-1185">Reference proteome</keyword>
<reference evidence="1" key="1">
    <citation type="journal article" date="2020" name="Stud. Mycol.">
        <title>101 Dothideomycetes genomes: a test case for predicting lifestyles and emergence of pathogens.</title>
        <authorList>
            <person name="Haridas S."/>
            <person name="Albert R."/>
            <person name="Binder M."/>
            <person name="Bloem J."/>
            <person name="Labutti K."/>
            <person name="Salamov A."/>
            <person name="Andreopoulos B."/>
            <person name="Baker S."/>
            <person name="Barry K."/>
            <person name="Bills G."/>
            <person name="Bluhm B."/>
            <person name="Cannon C."/>
            <person name="Castanera R."/>
            <person name="Culley D."/>
            <person name="Daum C."/>
            <person name="Ezra D."/>
            <person name="Gonzalez J."/>
            <person name="Henrissat B."/>
            <person name="Kuo A."/>
            <person name="Liang C."/>
            <person name="Lipzen A."/>
            <person name="Lutzoni F."/>
            <person name="Magnuson J."/>
            <person name="Mondo S."/>
            <person name="Nolan M."/>
            <person name="Ohm R."/>
            <person name="Pangilinan J."/>
            <person name="Park H.-J."/>
            <person name="Ramirez L."/>
            <person name="Alfaro M."/>
            <person name="Sun H."/>
            <person name="Tritt A."/>
            <person name="Yoshinaga Y."/>
            <person name="Zwiers L.-H."/>
            <person name="Turgeon B."/>
            <person name="Goodwin S."/>
            <person name="Spatafora J."/>
            <person name="Crous P."/>
            <person name="Grigoriev I."/>
        </authorList>
    </citation>
    <scope>NUCLEOTIDE SEQUENCE</scope>
    <source>
        <strain evidence="1">CBS 675.92</strain>
    </source>
</reference>
<proteinExistence type="predicted"/>
<dbReference type="OrthoDB" id="2823490at2759"/>
<evidence type="ECO:0000313" key="1">
    <source>
        <dbReference type="EMBL" id="KAF1948856.1"/>
    </source>
</evidence>
<dbReference type="EMBL" id="ML977047">
    <property type="protein sequence ID" value="KAF1948856.1"/>
    <property type="molecule type" value="Genomic_DNA"/>
</dbReference>
<name>A0A6A5TDM4_9PLEO</name>
<organism evidence="1 2">
    <name type="scientific">Byssothecium circinans</name>
    <dbReference type="NCBI Taxonomy" id="147558"/>
    <lineage>
        <taxon>Eukaryota</taxon>
        <taxon>Fungi</taxon>
        <taxon>Dikarya</taxon>
        <taxon>Ascomycota</taxon>
        <taxon>Pezizomycotina</taxon>
        <taxon>Dothideomycetes</taxon>
        <taxon>Pleosporomycetidae</taxon>
        <taxon>Pleosporales</taxon>
        <taxon>Massarineae</taxon>
        <taxon>Massarinaceae</taxon>
        <taxon>Byssothecium</taxon>
    </lineage>
</organism>
<gene>
    <name evidence="1" type="ORF">CC80DRAFT_497944</name>
</gene>
<feature type="non-terminal residue" evidence="1">
    <location>
        <position position="313"/>
    </location>
</feature>
<protein>
    <submittedName>
        <fullName evidence="1">Uncharacterized protein</fullName>
    </submittedName>
</protein>
<evidence type="ECO:0000313" key="2">
    <source>
        <dbReference type="Proteomes" id="UP000800035"/>
    </source>
</evidence>
<accession>A0A6A5TDM4</accession>
<dbReference type="Proteomes" id="UP000800035">
    <property type="component" value="Unassembled WGS sequence"/>
</dbReference>